<dbReference type="STRING" id="4846.A0A367JKY7"/>
<dbReference type="GO" id="GO:0007064">
    <property type="term" value="P:mitotic sister chromatid cohesion"/>
    <property type="evidence" value="ECO:0007669"/>
    <property type="project" value="InterPro"/>
</dbReference>
<name>A0A367JKY7_RHIST</name>
<dbReference type="PANTHER" id="PTHR47475:SF2">
    <property type="entry name" value="CHROMOSOME TRANSMISSION FIDELITY PROTEIN 8"/>
    <property type="match status" value="1"/>
</dbReference>
<organism evidence="1 2">
    <name type="scientific">Rhizopus stolonifer</name>
    <name type="common">Rhizopus nigricans</name>
    <dbReference type="NCBI Taxonomy" id="4846"/>
    <lineage>
        <taxon>Eukaryota</taxon>
        <taxon>Fungi</taxon>
        <taxon>Fungi incertae sedis</taxon>
        <taxon>Mucoromycota</taxon>
        <taxon>Mucoromycotina</taxon>
        <taxon>Mucoromycetes</taxon>
        <taxon>Mucorales</taxon>
        <taxon>Mucorineae</taxon>
        <taxon>Rhizopodaceae</taxon>
        <taxon>Rhizopus</taxon>
    </lineage>
</organism>
<dbReference type="EMBL" id="PJQM01003131">
    <property type="protein sequence ID" value="RCH90597.1"/>
    <property type="molecule type" value="Genomic_DNA"/>
</dbReference>
<dbReference type="AlphaFoldDB" id="A0A367JKY7"/>
<keyword evidence="2" id="KW-1185">Reference proteome</keyword>
<proteinExistence type="predicted"/>
<dbReference type="Pfam" id="PF09696">
    <property type="entry name" value="Ctf8"/>
    <property type="match status" value="1"/>
</dbReference>
<evidence type="ECO:0000313" key="1">
    <source>
        <dbReference type="EMBL" id="RCH90597.1"/>
    </source>
</evidence>
<reference evidence="1 2" key="1">
    <citation type="journal article" date="2018" name="G3 (Bethesda)">
        <title>Phylogenetic and Phylogenomic Definition of Rhizopus Species.</title>
        <authorList>
            <person name="Gryganskyi A.P."/>
            <person name="Golan J."/>
            <person name="Dolatabadi S."/>
            <person name="Mondo S."/>
            <person name="Robb S."/>
            <person name="Idnurm A."/>
            <person name="Muszewska A."/>
            <person name="Steczkiewicz K."/>
            <person name="Masonjones S."/>
            <person name="Liao H.L."/>
            <person name="Gajdeczka M.T."/>
            <person name="Anike F."/>
            <person name="Vuek A."/>
            <person name="Anishchenko I.M."/>
            <person name="Voigt K."/>
            <person name="de Hoog G.S."/>
            <person name="Smith M.E."/>
            <person name="Heitman J."/>
            <person name="Vilgalys R."/>
            <person name="Stajich J.E."/>
        </authorList>
    </citation>
    <scope>NUCLEOTIDE SEQUENCE [LARGE SCALE GENOMIC DNA]</scope>
    <source>
        <strain evidence="1 2">LSU 92-RS-03</strain>
    </source>
</reference>
<dbReference type="PANTHER" id="PTHR47475">
    <property type="entry name" value="CHROMOSOME TRANSMISSION FIDELITY PROTEIN 8"/>
    <property type="match status" value="1"/>
</dbReference>
<accession>A0A367JKY7</accession>
<evidence type="ECO:0000313" key="2">
    <source>
        <dbReference type="Proteomes" id="UP000253551"/>
    </source>
</evidence>
<dbReference type="Proteomes" id="UP000253551">
    <property type="component" value="Unassembled WGS sequence"/>
</dbReference>
<sequence>MVNIIIQPNDLSSKQDLVILEFQGKFATEEIVDLSNVDIGEISLNQNSAELFVGNQRLVGKKVNLPKPMAAIHQKKDSMENEYEVVCILREKYVFFQRPALFVPENLRNLARSANRRKI</sequence>
<dbReference type="InterPro" id="IPR018607">
    <property type="entry name" value="Ctf8"/>
</dbReference>
<comment type="caution">
    <text evidence="1">The sequence shown here is derived from an EMBL/GenBank/DDBJ whole genome shotgun (WGS) entry which is preliminary data.</text>
</comment>
<gene>
    <name evidence="1" type="ORF">CU098_010165</name>
</gene>
<dbReference type="OrthoDB" id="121932at2759"/>
<protein>
    <submittedName>
        <fullName evidence="1">Uncharacterized protein</fullName>
    </submittedName>
</protein>
<dbReference type="GO" id="GO:0031390">
    <property type="term" value="C:Ctf18 RFC-like complex"/>
    <property type="evidence" value="ECO:0007669"/>
    <property type="project" value="InterPro"/>
</dbReference>